<dbReference type="EMBL" id="JBHLUE010000019">
    <property type="protein sequence ID" value="MFC0567018.1"/>
    <property type="molecule type" value="Genomic_DNA"/>
</dbReference>
<dbReference type="RefSeq" id="WP_377342179.1">
    <property type="nucleotide sequence ID" value="NZ_JBHLUE010000019.1"/>
</dbReference>
<keyword evidence="4" id="KW-1185">Reference proteome</keyword>
<accession>A0ABV6P423</accession>
<dbReference type="SUPFAM" id="SSF54909">
    <property type="entry name" value="Dimeric alpha+beta barrel"/>
    <property type="match status" value="1"/>
</dbReference>
<dbReference type="Proteomes" id="UP001589894">
    <property type="component" value="Unassembled WGS sequence"/>
</dbReference>
<dbReference type="InterPro" id="IPR011008">
    <property type="entry name" value="Dimeric_a/b-barrel"/>
</dbReference>
<protein>
    <submittedName>
        <fullName evidence="3">YciI family protein</fullName>
    </submittedName>
</protein>
<evidence type="ECO:0000313" key="4">
    <source>
        <dbReference type="Proteomes" id="UP001589894"/>
    </source>
</evidence>
<evidence type="ECO:0000259" key="2">
    <source>
        <dbReference type="Pfam" id="PF03795"/>
    </source>
</evidence>
<comment type="caution">
    <text evidence="3">The sequence shown here is derived from an EMBL/GenBank/DDBJ whole genome shotgun (WGS) entry which is preliminary data.</text>
</comment>
<dbReference type="Pfam" id="PF03795">
    <property type="entry name" value="YCII"/>
    <property type="match status" value="1"/>
</dbReference>
<comment type="similarity">
    <text evidence="1">Belongs to the YciI family.</text>
</comment>
<gene>
    <name evidence="3" type="ORF">ACFFHU_23120</name>
</gene>
<dbReference type="InterPro" id="IPR005545">
    <property type="entry name" value="YCII"/>
</dbReference>
<name>A0ABV6P423_9ACTN</name>
<dbReference type="Gene3D" id="3.30.70.1060">
    <property type="entry name" value="Dimeric alpha+beta barrel"/>
    <property type="match status" value="1"/>
</dbReference>
<reference evidence="3 4" key="1">
    <citation type="submission" date="2024-09" db="EMBL/GenBank/DDBJ databases">
        <authorList>
            <person name="Sun Q."/>
            <person name="Mori K."/>
        </authorList>
    </citation>
    <scope>NUCLEOTIDE SEQUENCE [LARGE SCALE GENOMIC DNA]</scope>
    <source>
        <strain evidence="3 4">TBRC 2205</strain>
    </source>
</reference>
<evidence type="ECO:0000256" key="1">
    <source>
        <dbReference type="ARBA" id="ARBA00007689"/>
    </source>
</evidence>
<evidence type="ECO:0000313" key="3">
    <source>
        <dbReference type="EMBL" id="MFC0567018.1"/>
    </source>
</evidence>
<organism evidence="3 4">
    <name type="scientific">Plantactinospora siamensis</name>
    <dbReference type="NCBI Taxonomy" id="555372"/>
    <lineage>
        <taxon>Bacteria</taxon>
        <taxon>Bacillati</taxon>
        <taxon>Actinomycetota</taxon>
        <taxon>Actinomycetes</taxon>
        <taxon>Micromonosporales</taxon>
        <taxon>Micromonosporaceae</taxon>
        <taxon>Plantactinospora</taxon>
    </lineage>
</organism>
<proteinExistence type="inferred from homology"/>
<feature type="domain" description="YCII-related" evidence="2">
    <location>
        <begin position="16"/>
        <end position="85"/>
    </location>
</feature>
<sequence length="102" mass="10544">MAHFAYKLIPPRPSFFADQTEQEQAVMADHVGYWTGLLAAGTAVVFGPVLDPAGVWGLGVVEAEDEAALATIAANDPVVKAGVGTIETYPMPGAIVRPAPPG</sequence>